<reference evidence="2" key="1">
    <citation type="submission" date="2023-03" db="EMBL/GenBank/DDBJ databases">
        <title>Massive genome expansion in bonnet fungi (Mycena s.s.) driven by repeated elements and novel gene families across ecological guilds.</title>
        <authorList>
            <consortium name="Lawrence Berkeley National Laboratory"/>
            <person name="Harder C.B."/>
            <person name="Miyauchi S."/>
            <person name="Viragh M."/>
            <person name="Kuo A."/>
            <person name="Thoen E."/>
            <person name="Andreopoulos B."/>
            <person name="Lu D."/>
            <person name="Skrede I."/>
            <person name="Drula E."/>
            <person name="Henrissat B."/>
            <person name="Morin E."/>
            <person name="Kohler A."/>
            <person name="Barry K."/>
            <person name="LaButti K."/>
            <person name="Morin E."/>
            <person name="Salamov A."/>
            <person name="Lipzen A."/>
            <person name="Mereny Z."/>
            <person name="Hegedus B."/>
            <person name="Baldrian P."/>
            <person name="Stursova M."/>
            <person name="Weitz H."/>
            <person name="Taylor A."/>
            <person name="Grigoriev I.V."/>
            <person name="Nagy L.G."/>
            <person name="Martin F."/>
            <person name="Kauserud H."/>
        </authorList>
    </citation>
    <scope>NUCLEOTIDE SEQUENCE</scope>
    <source>
        <strain evidence="2">CBHHK200</strain>
    </source>
</reference>
<protein>
    <recommendedName>
        <fullName evidence="4">Hydrophobin</fullName>
    </recommendedName>
</protein>
<accession>A0AAD6TAX4</accession>
<proteinExistence type="predicted"/>
<dbReference type="Proteomes" id="UP001218188">
    <property type="component" value="Unassembled WGS sequence"/>
</dbReference>
<keyword evidence="3" id="KW-1185">Reference proteome</keyword>
<feature type="chain" id="PRO_5041934518" description="Hydrophobin" evidence="1">
    <location>
        <begin position="20"/>
        <end position="95"/>
    </location>
</feature>
<evidence type="ECO:0000256" key="1">
    <source>
        <dbReference type="SAM" id="SignalP"/>
    </source>
</evidence>
<feature type="signal peptide" evidence="1">
    <location>
        <begin position="1"/>
        <end position="19"/>
    </location>
</feature>
<evidence type="ECO:0000313" key="2">
    <source>
        <dbReference type="EMBL" id="KAJ7043081.1"/>
    </source>
</evidence>
<evidence type="ECO:0000313" key="3">
    <source>
        <dbReference type="Proteomes" id="UP001218188"/>
    </source>
</evidence>
<comment type="caution">
    <text evidence="2">The sequence shown here is derived from an EMBL/GenBank/DDBJ whole genome shotgun (WGS) entry which is preliminary data.</text>
</comment>
<name>A0AAD6TAX4_9AGAR</name>
<sequence>MFFKLSVLATTALITYAAAQNTPMSCIGLVSPTTRVASAVAGIVGIDLTGQSRSIGLNCVSDPFENPTLGFTAICDAPAEEWGGLIALNCVAVPF</sequence>
<keyword evidence="1" id="KW-0732">Signal</keyword>
<gene>
    <name evidence="2" type="ORF">C8F04DRAFT_1389943</name>
</gene>
<dbReference type="AlphaFoldDB" id="A0AAD6TAX4"/>
<dbReference type="EMBL" id="JARJCM010000010">
    <property type="protein sequence ID" value="KAJ7043081.1"/>
    <property type="molecule type" value="Genomic_DNA"/>
</dbReference>
<evidence type="ECO:0008006" key="4">
    <source>
        <dbReference type="Google" id="ProtNLM"/>
    </source>
</evidence>
<organism evidence="2 3">
    <name type="scientific">Mycena alexandri</name>
    <dbReference type="NCBI Taxonomy" id="1745969"/>
    <lineage>
        <taxon>Eukaryota</taxon>
        <taxon>Fungi</taxon>
        <taxon>Dikarya</taxon>
        <taxon>Basidiomycota</taxon>
        <taxon>Agaricomycotina</taxon>
        <taxon>Agaricomycetes</taxon>
        <taxon>Agaricomycetidae</taxon>
        <taxon>Agaricales</taxon>
        <taxon>Marasmiineae</taxon>
        <taxon>Mycenaceae</taxon>
        <taxon>Mycena</taxon>
    </lineage>
</organism>